<keyword evidence="12" id="KW-1185">Reference proteome</keyword>
<sequence>MTHEAGWAHAPGALRGPSWLREPRDVNALVPLLWSSTAHKTDAGDLVIGGVPVPDLVAEHNTPAYVLDEVDFRARARAFRDAFAGWDVYYAGKAFLCTAVARWIAEEGLCLDVCSAGELTVALRAGFDPARIGYHGNNKSVAELRRAVAEGVGRIIVDSFQEVDRIAMVTADTGMTARVMVRVTAGVEAHTHEYIATAHEDQKFGFSITSGDAFEAVRRLQDAPGVELLGLHSHIGSQIFDSSGFEVAARRVLALHHRVSDELGVTMPEMDLGGGFGIAYTTQDDPADPSQLATEMGKIVEHECRALGVEEPRLSIEPGRAIVGPAMATVYTVGTVKPVALDAGAVRTYVSVDGGMSDNIRTALYDADYSCTLAGRRSEATPVLARVVGKHCEAGDIVVRDEFLPGDVAPGDLVAVPGTGAYCRSMSSNYNHALRPPVIAVRDGVARVVVRRETDDDLLATDVG</sequence>
<protein>
    <recommendedName>
        <fullName evidence="6 7">Diaminopimelate decarboxylase</fullName>
        <shortName evidence="6">DAP decarboxylase</shortName>
        <shortName evidence="6">DAPDC</shortName>
        <ecNumber evidence="6 7">4.1.1.20</ecNumber>
    </recommendedName>
</protein>
<feature type="active site" description="Proton donor" evidence="8">
    <location>
        <position position="392"/>
    </location>
</feature>
<dbReference type="PRINTS" id="PR01181">
    <property type="entry name" value="DAPDCRBXLASE"/>
</dbReference>
<dbReference type="EC" id="4.1.1.20" evidence="6 7"/>
<feature type="binding site" evidence="6">
    <location>
        <position position="365"/>
    </location>
    <ligand>
        <name>substrate</name>
    </ligand>
</feature>
<comment type="catalytic activity">
    <reaction evidence="6 9">
        <text>meso-2,6-diaminopimelate + H(+) = L-lysine + CO2</text>
        <dbReference type="Rhea" id="RHEA:15101"/>
        <dbReference type="ChEBI" id="CHEBI:15378"/>
        <dbReference type="ChEBI" id="CHEBI:16526"/>
        <dbReference type="ChEBI" id="CHEBI:32551"/>
        <dbReference type="ChEBI" id="CHEBI:57791"/>
        <dbReference type="EC" id="4.1.1.20"/>
    </reaction>
</comment>
<feature type="binding site" evidence="6">
    <location>
        <position position="320"/>
    </location>
    <ligand>
        <name>substrate</name>
    </ligand>
</feature>
<evidence type="ECO:0000256" key="6">
    <source>
        <dbReference type="HAMAP-Rule" id="MF_02120"/>
    </source>
</evidence>
<gene>
    <name evidence="6 11" type="primary">lysA</name>
    <name evidence="11" type="ORF">F0U47_01065</name>
</gene>
<dbReference type="InterPro" id="IPR022653">
    <property type="entry name" value="De-COase2_pyr-phos_BS"/>
</dbReference>
<dbReference type="Gene3D" id="2.40.37.10">
    <property type="entry name" value="Lyase, Ornithine Decarboxylase, Chain A, domain 1"/>
    <property type="match status" value="1"/>
</dbReference>
<dbReference type="FunFam" id="3.20.20.10:FF:000003">
    <property type="entry name" value="Diaminopimelate decarboxylase"/>
    <property type="match status" value="1"/>
</dbReference>
<keyword evidence="3 6" id="KW-0663">Pyridoxal phosphate</keyword>
<feature type="binding site" evidence="6">
    <location>
        <position position="361"/>
    </location>
    <ligand>
        <name>substrate</name>
    </ligand>
</feature>
<comment type="subunit">
    <text evidence="6">Homodimer.</text>
</comment>
<comment type="similarity">
    <text evidence="6">Belongs to the Orn/Lys/Arg decarboxylase class-II family. LysA subfamily.</text>
</comment>
<evidence type="ECO:0000256" key="8">
    <source>
        <dbReference type="PIRSR" id="PIRSR600183-50"/>
    </source>
</evidence>
<dbReference type="InterPro" id="IPR002986">
    <property type="entry name" value="DAP_deCOOHase_LysA"/>
</dbReference>
<proteinExistence type="inferred from homology"/>
<dbReference type="SUPFAM" id="SSF50621">
    <property type="entry name" value="Alanine racemase C-terminal domain-like"/>
    <property type="match status" value="1"/>
</dbReference>
<dbReference type="GO" id="GO:0030170">
    <property type="term" value="F:pyridoxal phosphate binding"/>
    <property type="evidence" value="ECO:0007669"/>
    <property type="project" value="UniProtKB-UniRule"/>
</dbReference>
<name>A0A5B1MAV1_9ACTN</name>
<keyword evidence="6" id="KW-0028">Amino-acid biosynthesis</keyword>
<dbReference type="NCBIfam" id="TIGR01048">
    <property type="entry name" value="lysA"/>
    <property type="match status" value="1"/>
</dbReference>
<dbReference type="PROSITE" id="PS00879">
    <property type="entry name" value="ODR_DC_2_2"/>
    <property type="match status" value="1"/>
</dbReference>
<dbReference type="GO" id="GO:0009089">
    <property type="term" value="P:lysine biosynthetic process via diaminopimelate"/>
    <property type="evidence" value="ECO:0007669"/>
    <property type="project" value="UniProtKB-UniRule"/>
</dbReference>
<evidence type="ECO:0000313" key="11">
    <source>
        <dbReference type="EMBL" id="KAA1428840.1"/>
    </source>
</evidence>
<dbReference type="GO" id="GO:0008836">
    <property type="term" value="F:diaminopimelate decarboxylase activity"/>
    <property type="evidence" value="ECO:0007669"/>
    <property type="project" value="UniProtKB-UniRule"/>
</dbReference>
<evidence type="ECO:0000313" key="12">
    <source>
        <dbReference type="Proteomes" id="UP000324351"/>
    </source>
</evidence>
<dbReference type="HAMAP" id="MF_02120">
    <property type="entry name" value="LysA"/>
    <property type="match status" value="1"/>
</dbReference>
<keyword evidence="2 6" id="KW-0210">Decarboxylase</keyword>
<evidence type="ECO:0000256" key="1">
    <source>
        <dbReference type="ARBA" id="ARBA00001933"/>
    </source>
</evidence>
<feature type="domain" description="Orn/DAP/Arg decarboxylase 2 N-terminal" evidence="10">
    <location>
        <begin position="71"/>
        <end position="324"/>
    </location>
</feature>
<feature type="binding site" evidence="6">
    <location>
        <begin position="317"/>
        <end position="320"/>
    </location>
    <ligand>
        <name>pyridoxal 5'-phosphate</name>
        <dbReference type="ChEBI" id="CHEBI:597326"/>
    </ligand>
</feature>
<feature type="binding site" evidence="6">
    <location>
        <position position="422"/>
    </location>
    <ligand>
        <name>pyridoxal 5'-phosphate</name>
        <dbReference type="ChEBI" id="CHEBI:597326"/>
    </ligand>
</feature>
<dbReference type="Pfam" id="PF02784">
    <property type="entry name" value="Orn_Arg_deC_N"/>
    <property type="match status" value="1"/>
</dbReference>
<dbReference type="UniPathway" id="UPA00034">
    <property type="reaction ID" value="UER00027"/>
</dbReference>
<dbReference type="CDD" id="cd06828">
    <property type="entry name" value="PLPDE_III_DapDC"/>
    <property type="match status" value="1"/>
</dbReference>
<dbReference type="InterPro" id="IPR000183">
    <property type="entry name" value="Orn/DAP/Arg_de-COase"/>
</dbReference>
<evidence type="ECO:0000256" key="3">
    <source>
        <dbReference type="ARBA" id="ARBA00022898"/>
    </source>
</evidence>
<keyword evidence="4 6" id="KW-0457">Lysine biosynthesis</keyword>
<comment type="cofactor">
    <cofactor evidence="1 6 8 9">
        <name>pyridoxal 5'-phosphate</name>
        <dbReference type="ChEBI" id="CHEBI:597326"/>
    </cofactor>
</comment>
<dbReference type="EMBL" id="VUJW01000001">
    <property type="protein sequence ID" value="KAA1428840.1"/>
    <property type="molecule type" value="Genomic_DNA"/>
</dbReference>
<comment type="caution">
    <text evidence="11">The sequence shown here is derived from an EMBL/GenBank/DDBJ whole genome shotgun (WGS) entry which is preliminary data.</text>
</comment>
<dbReference type="PANTHER" id="PTHR43727">
    <property type="entry name" value="DIAMINOPIMELATE DECARBOXYLASE"/>
    <property type="match status" value="1"/>
</dbReference>
<organism evidence="11 12">
    <name type="scientific">Nocardioides antri</name>
    <dbReference type="NCBI Taxonomy" id="2607659"/>
    <lineage>
        <taxon>Bacteria</taxon>
        <taxon>Bacillati</taxon>
        <taxon>Actinomycetota</taxon>
        <taxon>Actinomycetes</taxon>
        <taxon>Propionibacteriales</taxon>
        <taxon>Nocardioidaceae</taxon>
        <taxon>Nocardioides</taxon>
    </lineage>
</organism>
<dbReference type="Gene3D" id="3.20.20.10">
    <property type="entry name" value="Alanine racemase"/>
    <property type="match status" value="1"/>
</dbReference>
<evidence type="ECO:0000256" key="9">
    <source>
        <dbReference type="RuleBase" id="RU003738"/>
    </source>
</evidence>
<keyword evidence="5 6" id="KW-0456">Lyase</keyword>
<feature type="binding site" evidence="6">
    <location>
        <position position="275"/>
    </location>
    <ligand>
        <name>pyridoxal 5'-phosphate</name>
        <dbReference type="ChEBI" id="CHEBI:597326"/>
    </ligand>
</feature>
<comment type="pathway">
    <text evidence="6 9">Amino-acid biosynthesis; L-lysine biosynthesis via DAP pathway; L-lysine from DL-2,6-diaminopimelate: step 1/1.</text>
</comment>
<accession>A0A5B1MAV1</accession>
<comment type="function">
    <text evidence="6">Specifically catalyzes the decarboxylation of meso-diaminopimelate (meso-DAP) to L-lysine.</text>
</comment>
<dbReference type="PANTHER" id="PTHR43727:SF2">
    <property type="entry name" value="GROUP IV DECARBOXYLASE"/>
    <property type="match status" value="1"/>
</dbReference>
<evidence type="ECO:0000256" key="7">
    <source>
        <dbReference type="NCBIfam" id="TIGR01048"/>
    </source>
</evidence>
<evidence type="ECO:0000256" key="2">
    <source>
        <dbReference type="ARBA" id="ARBA00022793"/>
    </source>
</evidence>
<evidence type="ECO:0000259" key="10">
    <source>
        <dbReference type="Pfam" id="PF02784"/>
    </source>
</evidence>
<dbReference type="Proteomes" id="UP000324351">
    <property type="component" value="Unassembled WGS sequence"/>
</dbReference>
<evidence type="ECO:0000256" key="5">
    <source>
        <dbReference type="ARBA" id="ARBA00023239"/>
    </source>
</evidence>
<evidence type="ECO:0000256" key="4">
    <source>
        <dbReference type="ARBA" id="ARBA00023154"/>
    </source>
</evidence>
<dbReference type="RefSeq" id="WP_149748463.1">
    <property type="nucleotide sequence ID" value="NZ_VUJW01000001.1"/>
</dbReference>
<dbReference type="InterPro" id="IPR022657">
    <property type="entry name" value="De-COase2_CS"/>
</dbReference>
<dbReference type="InterPro" id="IPR022644">
    <property type="entry name" value="De-COase2_N"/>
</dbReference>
<dbReference type="InterPro" id="IPR029066">
    <property type="entry name" value="PLP-binding_barrel"/>
</dbReference>
<dbReference type="PRINTS" id="PR01179">
    <property type="entry name" value="ODADCRBXLASE"/>
</dbReference>
<feature type="modified residue" description="N6-(pyridoxal phosphate)lysine" evidence="6 8">
    <location>
        <position position="93"/>
    </location>
</feature>
<dbReference type="AlphaFoldDB" id="A0A5B1MAV1"/>
<dbReference type="SUPFAM" id="SSF51419">
    <property type="entry name" value="PLP-binding barrel"/>
    <property type="match status" value="1"/>
</dbReference>
<feature type="binding site" evidence="6">
    <location>
        <position position="422"/>
    </location>
    <ligand>
        <name>substrate</name>
    </ligand>
</feature>
<reference evidence="11 12" key="2">
    <citation type="submission" date="2019-09" db="EMBL/GenBank/DDBJ databases">
        <authorList>
            <person name="Jin C."/>
        </authorList>
    </citation>
    <scope>NUCLEOTIDE SEQUENCE [LARGE SCALE GENOMIC DNA]</scope>
    <source>
        <strain evidence="11 12">BN140041</strain>
    </source>
</reference>
<reference evidence="11 12" key="1">
    <citation type="submission" date="2019-09" db="EMBL/GenBank/DDBJ databases">
        <title>Nocardioides panacisoli sp. nov., isolated from the soil of a ginseng field.</title>
        <authorList>
            <person name="Cho C."/>
        </authorList>
    </citation>
    <scope>NUCLEOTIDE SEQUENCE [LARGE SCALE GENOMIC DNA]</scope>
    <source>
        <strain evidence="11 12">BN140041</strain>
    </source>
</reference>
<dbReference type="InterPro" id="IPR009006">
    <property type="entry name" value="Ala_racemase/Decarboxylase_C"/>
</dbReference>
<feature type="binding site" evidence="6">
    <location>
        <position position="393"/>
    </location>
    <ligand>
        <name>substrate</name>
    </ligand>
</feature>
<dbReference type="PROSITE" id="PS00878">
    <property type="entry name" value="ODR_DC_2_1"/>
    <property type="match status" value="1"/>
</dbReference>